<gene>
    <name evidence="5" type="ORF">PCOR1329_LOCUS81394</name>
</gene>
<evidence type="ECO:0000313" key="6">
    <source>
        <dbReference type="Proteomes" id="UP001189429"/>
    </source>
</evidence>
<dbReference type="InterPro" id="IPR000504">
    <property type="entry name" value="RRM_dom"/>
</dbReference>
<accession>A0ABN9Y076</accession>
<dbReference type="EMBL" id="CAUYUJ010021614">
    <property type="protein sequence ID" value="CAK0905837.1"/>
    <property type="molecule type" value="Genomic_DNA"/>
</dbReference>
<keyword evidence="6" id="KW-1185">Reference proteome</keyword>
<keyword evidence="1 2" id="KW-0694">RNA-binding</keyword>
<protein>
    <recommendedName>
        <fullName evidence="4">RRM domain-containing protein</fullName>
    </recommendedName>
</protein>
<dbReference type="SUPFAM" id="SSF54928">
    <property type="entry name" value="RNA-binding domain, RBD"/>
    <property type="match status" value="2"/>
</dbReference>
<feature type="compositionally biased region" description="Acidic residues" evidence="3">
    <location>
        <begin position="219"/>
        <end position="232"/>
    </location>
</feature>
<feature type="domain" description="RRM" evidence="4">
    <location>
        <begin position="436"/>
        <end position="513"/>
    </location>
</feature>
<organism evidence="5 6">
    <name type="scientific">Prorocentrum cordatum</name>
    <dbReference type="NCBI Taxonomy" id="2364126"/>
    <lineage>
        <taxon>Eukaryota</taxon>
        <taxon>Sar</taxon>
        <taxon>Alveolata</taxon>
        <taxon>Dinophyceae</taxon>
        <taxon>Prorocentrales</taxon>
        <taxon>Prorocentraceae</taxon>
        <taxon>Prorocentrum</taxon>
    </lineage>
</organism>
<dbReference type="InterPro" id="IPR012677">
    <property type="entry name" value="Nucleotide-bd_a/b_plait_sf"/>
</dbReference>
<feature type="region of interest" description="Disordered" evidence="3">
    <location>
        <begin position="217"/>
        <end position="330"/>
    </location>
</feature>
<dbReference type="SMART" id="SM00360">
    <property type="entry name" value="RRM"/>
    <property type="match status" value="2"/>
</dbReference>
<name>A0ABN9Y076_9DINO</name>
<dbReference type="Pfam" id="PF00076">
    <property type="entry name" value="RRM_1"/>
    <property type="match status" value="2"/>
</dbReference>
<sequence length="591" mass="66752">MVRKKRKQERRDDQQDTATKRRKANEPFDGQQDEATMEDQVNQMQRNDPVAKRQWRLYCDVLGDNLYDPAKHDITFLEDFITQFKAGERWDDVQKETVKSIVDQVKEMQRSDPVAKAQWNLYCEVLGENTKDPAKLDTTSIRDFIKQFEEGVRWDDQQDEASMVEQIKKMQRSDPAAKAQWYTYCEVFGGNVRDPARHEDAFLRDFATQYRNGVRWDYQEEDEEEEKEGDAEEAARDEEMPAAARRRRRRGGQGRERPGARARSPPGPPPQWAQPSNIYAREIDGPRRGRSRSRGRGGHSERVPYGKPPRRGMDEDAWQRQREENNRAGAEGRTLYARGLPPSWTTERLEEFFGHQGRVTGSHLLPMKPGQPGRAAFVNFATAEDTISAAQVCDCLKIDEDGERYNLVCSIKGGIGKKVSHVSGFSALSLAKQEKRAAYFSNMPGEFDEEAVRMLCSPHGTVLGAQILKNKAGLPTKSGFAIMSSKEEVEKLIAALDGQMVNGKTLTVAFPTPPKQTRNSGSVDGYFIVEVRGQPPEATALDLQSIMEAQGHSVQTVKIQEGRTAWRSAWPTRIPLHARGGGGHVRSDGQV</sequence>
<dbReference type="PANTHER" id="PTHR48025">
    <property type="entry name" value="OS02G0815200 PROTEIN"/>
    <property type="match status" value="1"/>
</dbReference>
<comment type="caution">
    <text evidence="5">The sequence shown here is derived from an EMBL/GenBank/DDBJ whole genome shotgun (WGS) entry which is preliminary data.</text>
</comment>
<evidence type="ECO:0000259" key="4">
    <source>
        <dbReference type="PROSITE" id="PS50102"/>
    </source>
</evidence>
<proteinExistence type="predicted"/>
<dbReference type="Proteomes" id="UP001189429">
    <property type="component" value="Unassembled WGS sequence"/>
</dbReference>
<dbReference type="PROSITE" id="PS50102">
    <property type="entry name" value="RRM"/>
    <property type="match status" value="2"/>
</dbReference>
<dbReference type="Gene3D" id="3.30.70.330">
    <property type="match status" value="2"/>
</dbReference>
<evidence type="ECO:0000256" key="1">
    <source>
        <dbReference type="ARBA" id="ARBA00022884"/>
    </source>
</evidence>
<reference evidence="5" key="1">
    <citation type="submission" date="2023-10" db="EMBL/GenBank/DDBJ databases">
        <authorList>
            <person name="Chen Y."/>
            <person name="Shah S."/>
            <person name="Dougan E. K."/>
            <person name="Thang M."/>
            <person name="Chan C."/>
        </authorList>
    </citation>
    <scope>NUCLEOTIDE SEQUENCE [LARGE SCALE GENOMIC DNA]</scope>
</reference>
<feature type="region of interest" description="Disordered" evidence="3">
    <location>
        <begin position="1"/>
        <end position="47"/>
    </location>
</feature>
<feature type="compositionally biased region" description="Basic and acidic residues" evidence="3">
    <location>
        <begin position="311"/>
        <end position="326"/>
    </location>
</feature>
<dbReference type="InterPro" id="IPR035979">
    <property type="entry name" value="RBD_domain_sf"/>
</dbReference>
<dbReference type="PANTHER" id="PTHR48025:SF1">
    <property type="entry name" value="RRM DOMAIN-CONTAINING PROTEIN"/>
    <property type="match status" value="1"/>
</dbReference>
<dbReference type="InterPro" id="IPR050502">
    <property type="entry name" value="Euk_RNA-bind_prot"/>
</dbReference>
<dbReference type="CDD" id="cd00590">
    <property type="entry name" value="RRM_SF"/>
    <property type="match status" value="2"/>
</dbReference>
<feature type="compositionally biased region" description="Basic residues" evidence="3">
    <location>
        <begin position="288"/>
        <end position="297"/>
    </location>
</feature>
<feature type="domain" description="RRM" evidence="4">
    <location>
        <begin position="333"/>
        <end position="419"/>
    </location>
</feature>
<evidence type="ECO:0000256" key="2">
    <source>
        <dbReference type="PROSITE-ProRule" id="PRU00176"/>
    </source>
</evidence>
<evidence type="ECO:0000256" key="3">
    <source>
        <dbReference type="SAM" id="MobiDB-lite"/>
    </source>
</evidence>
<evidence type="ECO:0000313" key="5">
    <source>
        <dbReference type="EMBL" id="CAK0905837.1"/>
    </source>
</evidence>